<organism evidence="1 2">
    <name type="scientific">Tengunoibacter tsumagoiensis</name>
    <dbReference type="NCBI Taxonomy" id="2014871"/>
    <lineage>
        <taxon>Bacteria</taxon>
        <taxon>Bacillati</taxon>
        <taxon>Chloroflexota</taxon>
        <taxon>Ktedonobacteria</taxon>
        <taxon>Ktedonobacterales</taxon>
        <taxon>Dictyobacteraceae</taxon>
        <taxon>Tengunoibacter</taxon>
    </lineage>
</organism>
<proteinExistence type="predicted"/>
<protein>
    <submittedName>
        <fullName evidence="1">Uncharacterized protein</fullName>
    </submittedName>
</protein>
<evidence type="ECO:0000313" key="2">
    <source>
        <dbReference type="Proteomes" id="UP000287352"/>
    </source>
</evidence>
<reference evidence="2" key="1">
    <citation type="submission" date="2018-12" db="EMBL/GenBank/DDBJ databases">
        <title>Tengunoibacter tsumagoiensis gen. nov., sp. nov., Dictyobacter kobayashii sp. nov., D. alpinus sp. nov., and D. joshuensis sp. nov. and description of Dictyobacteraceae fam. nov. within the order Ktedonobacterales isolated from Tengu-no-mugimeshi.</title>
        <authorList>
            <person name="Wang C.M."/>
            <person name="Zheng Y."/>
            <person name="Sakai Y."/>
            <person name="Toyoda A."/>
            <person name="Minakuchi Y."/>
            <person name="Abe K."/>
            <person name="Yokota A."/>
            <person name="Yabe S."/>
        </authorList>
    </citation>
    <scope>NUCLEOTIDE SEQUENCE [LARGE SCALE GENOMIC DNA]</scope>
    <source>
        <strain evidence="2">Uno3</strain>
    </source>
</reference>
<name>A0A402A7R9_9CHLR</name>
<keyword evidence="2" id="KW-1185">Reference proteome</keyword>
<comment type="caution">
    <text evidence="1">The sequence shown here is derived from an EMBL/GenBank/DDBJ whole genome shotgun (WGS) entry which is preliminary data.</text>
</comment>
<dbReference type="EMBL" id="BIFR01000002">
    <property type="protein sequence ID" value="GCE15193.1"/>
    <property type="molecule type" value="Genomic_DNA"/>
</dbReference>
<accession>A0A402A7R9</accession>
<dbReference type="Proteomes" id="UP000287352">
    <property type="component" value="Unassembled WGS sequence"/>
</dbReference>
<sequence length="80" mass="8807">MAELALQTDKLVAVLFEAFSEEHLPSQHWKALTDKPGSSFNSPFHAMMADVLANDQRGVGVHVFWNASTNVGKKKLPVSQ</sequence>
<dbReference type="AlphaFoldDB" id="A0A402A7R9"/>
<gene>
    <name evidence="1" type="ORF">KTT_50520</name>
</gene>
<evidence type="ECO:0000313" key="1">
    <source>
        <dbReference type="EMBL" id="GCE15193.1"/>
    </source>
</evidence>